<sequence length="304" mass="34476">MASLLGQTTDCFEILAIVDGGTDGSLAYLESIHDPRLRILNQPHQGLTYTLNRMLEECKTGWLVRQDADDISHPDRLQRILGAIEQYPDAGMFYSFANYHPRGHAVGSFRCSRGTPAELRDIVRDGYLLSICHSTVILNVRKAMGIGGYRLELHNEDADLWWRMALLYDIHCIPEELVGFRQSATSISSRNLCEQMVAGIYIQYLLLSYLWRRPPQSVDEIRDQLAGLLPKGEFEAKEGLRAFNIHLVARNYGEAVRSLCASVKASPAYFVGRLRDELSSSHRIANGVRPHLFLERKETLWPQC</sequence>
<keyword evidence="2" id="KW-0808">Transferase</keyword>
<evidence type="ECO:0000313" key="3">
    <source>
        <dbReference type="Proteomes" id="UP000538666"/>
    </source>
</evidence>
<dbReference type="Proteomes" id="UP000538666">
    <property type="component" value="Unassembled WGS sequence"/>
</dbReference>
<comment type="caution">
    <text evidence="2">The sequence shown here is derived from an EMBL/GenBank/DDBJ whole genome shotgun (WGS) entry which is preliminary data.</text>
</comment>
<evidence type="ECO:0000259" key="1">
    <source>
        <dbReference type="Pfam" id="PF00535"/>
    </source>
</evidence>
<organism evidence="2 3">
    <name type="scientific">Silvibacterium bohemicum</name>
    <dbReference type="NCBI Taxonomy" id="1577686"/>
    <lineage>
        <taxon>Bacteria</taxon>
        <taxon>Pseudomonadati</taxon>
        <taxon>Acidobacteriota</taxon>
        <taxon>Terriglobia</taxon>
        <taxon>Terriglobales</taxon>
        <taxon>Acidobacteriaceae</taxon>
        <taxon>Silvibacterium</taxon>
    </lineage>
</organism>
<dbReference type="PANTHER" id="PTHR43685">
    <property type="entry name" value="GLYCOSYLTRANSFERASE"/>
    <property type="match status" value="1"/>
</dbReference>
<reference evidence="2 3" key="1">
    <citation type="submission" date="2020-08" db="EMBL/GenBank/DDBJ databases">
        <title>Genomic Encyclopedia of Type Strains, Phase IV (KMG-IV): sequencing the most valuable type-strain genomes for metagenomic binning, comparative biology and taxonomic classification.</title>
        <authorList>
            <person name="Goeker M."/>
        </authorList>
    </citation>
    <scope>NUCLEOTIDE SEQUENCE [LARGE SCALE GENOMIC DNA]</scope>
    <source>
        <strain evidence="2 3">DSM 103733</strain>
    </source>
</reference>
<dbReference type="InterPro" id="IPR029044">
    <property type="entry name" value="Nucleotide-diphossugar_trans"/>
</dbReference>
<name>A0A841JUR6_9BACT</name>
<dbReference type="InterPro" id="IPR050834">
    <property type="entry name" value="Glycosyltransf_2"/>
</dbReference>
<dbReference type="PANTHER" id="PTHR43685:SF10">
    <property type="entry name" value="LACTO-N-NEOTETRAOSE BIOSYNTHESIS GLYCOSYL TRANSFERASE LGTA"/>
    <property type="match status" value="1"/>
</dbReference>
<protein>
    <submittedName>
        <fullName evidence="2">Glycosyltransferase involved in cell wall biosynthesis</fullName>
    </submittedName>
</protein>
<dbReference type="Gene3D" id="3.90.550.10">
    <property type="entry name" value="Spore Coat Polysaccharide Biosynthesis Protein SpsA, Chain A"/>
    <property type="match status" value="1"/>
</dbReference>
<proteinExistence type="predicted"/>
<dbReference type="SUPFAM" id="SSF53448">
    <property type="entry name" value="Nucleotide-diphospho-sugar transferases"/>
    <property type="match status" value="1"/>
</dbReference>
<dbReference type="AlphaFoldDB" id="A0A841JUR6"/>
<gene>
    <name evidence="2" type="ORF">HNQ77_002856</name>
</gene>
<keyword evidence="3" id="KW-1185">Reference proteome</keyword>
<feature type="domain" description="Glycosyltransferase 2-like" evidence="1">
    <location>
        <begin position="2"/>
        <end position="99"/>
    </location>
</feature>
<accession>A0A841JUR6</accession>
<evidence type="ECO:0000313" key="2">
    <source>
        <dbReference type="EMBL" id="MBB6144900.1"/>
    </source>
</evidence>
<dbReference type="EMBL" id="JACHEK010000005">
    <property type="protein sequence ID" value="MBB6144900.1"/>
    <property type="molecule type" value="Genomic_DNA"/>
</dbReference>
<dbReference type="InterPro" id="IPR001173">
    <property type="entry name" value="Glyco_trans_2-like"/>
</dbReference>
<dbReference type="Pfam" id="PF00535">
    <property type="entry name" value="Glycos_transf_2"/>
    <property type="match status" value="1"/>
</dbReference>
<dbReference type="GO" id="GO:0016740">
    <property type="term" value="F:transferase activity"/>
    <property type="evidence" value="ECO:0007669"/>
    <property type="project" value="UniProtKB-KW"/>
</dbReference>